<comment type="caution">
    <text evidence="1">The sequence shown here is derived from an EMBL/GenBank/DDBJ whole genome shotgun (WGS) entry which is preliminary data.</text>
</comment>
<evidence type="ECO:0000313" key="1">
    <source>
        <dbReference type="EMBL" id="OAY70601.1"/>
    </source>
</evidence>
<gene>
    <name evidence="1" type="ORF">ACMD2_13977</name>
</gene>
<organism evidence="1 2">
    <name type="scientific">Ananas comosus</name>
    <name type="common">Pineapple</name>
    <name type="synonym">Ananas ananas</name>
    <dbReference type="NCBI Taxonomy" id="4615"/>
    <lineage>
        <taxon>Eukaryota</taxon>
        <taxon>Viridiplantae</taxon>
        <taxon>Streptophyta</taxon>
        <taxon>Embryophyta</taxon>
        <taxon>Tracheophyta</taxon>
        <taxon>Spermatophyta</taxon>
        <taxon>Magnoliopsida</taxon>
        <taxon>Liliopsida</taxon>
        <taxon>Poales</taxon>
        <taxon>Bromeliaceae</taxon>
        <taxon>Bromelioideae</taxon>
        <taxon>Ananas</taxon>
    </lineage>
</organism>
<evidence type="ECO:0000313" key="2">
    <source>
        <dbReference type="Proteomes" id="UP000092600"/>
    </source>
</evidence>
<accession>A0A199V131</accession>
<sequence length="108" mass="11642">MPFGEPIDPPRALNFFGASTAKSGNCCFGGLLGAQTERKPSEASNQPRKQMRAMVDNPCSLQGSLIHLLWIKEYCGLRIGGLASGKSSLKGLVYRGQDIEFVVGINNK</sequence>
<reference evidence="1 2" key="1">
    <citation type="journal article" date="2016" name="DNA Res.">
        <title>The draft genome of MD-2 pineapple using hybrid error correction of long reads.</title>
        <authorList>
            <person name="Redwan R.M."/>
            <person name="Saidin A."/>
            <person name="Kumar S.V."/>
        </authorList>
    </citation>
    <scope>NUCLEOTIDE SEQUENCE [LARGE SCALE GENOMIC DNA]</scope>
    <source>
        <strain evidence="2">cv. MD2</strain>
        <tissue evidence="1">Leaf</tissue>
    </source>
</reference>
<dbReference type="Proteomes" id="UP000092600">
    <property type="component" value="Unassembled WGS sequence"/>
</dbReference>
<dbReference type="EMBL" id="LSRQ01003843">
    <property type="protein sequence ID" value="OAY70601.1"/>
    <property type="molecule type" value="Genomic_DNA"/>
</dbReference>
<dbReference type="AlphaFoldDB" id="A0A199V131"/>
<protein>
    <submittedName>
        <fullName evidence="1">Uncharacterized protein</fullName>
    </submittedName>
</protein>
<proteinExistence type="predicted"/>
<name>A0A199V131_ANACO</name>